<keyword evidence="3 11" id="KW-0853">WD repeat</keyword>
<dbReference type="SMART" id="SM00320">
    <property type="entry name" value="WD40"/>
    <property type="match status" value="5"/>
</dbReference>
<keyword evidence="8 12" id="KW-0067">ATP-binding</keyword>
<keyword evidence="16" id="KW-1185">Reference proteome</keyword>
<dbReference type="InterPro" id="IPR011659">
    <property type="entry name" value="WD40"/>
</dbReference>
<gene>
    <name evidence="15" type="ORF">KSB_27220</name>
</gene>
<dbReference type="InterPro" id="IPR015943">
    <property type="entry name" value="WD40/YVTN_repeat-like_dom_sf"/>
</dbReference>
<protein>
    <recommendedName>
        <fullName evidence="1">non-specific serine/threonine protein kinase</fullName>
        <ecNumber evidence="1">2.7.11.1</ecNumber>
    </recommendedName>
</protein>
<keyword evidence="4" id="KW-0808">Transferase</keyword>
<dbReference type="Gene3D" id="2.130.10.10">
    <property type="entry name" value="YVTN repeat-like/Quinoprotein amine dehydrogenase"/>
    <property type="match status" value="2"/>
</dbReference>
<evidence type="ECO:0000256" key="10">
    <source>
        <dbReference type="ARBA" id="ARBA00048679"/>
    </source>
</evidence>
<evidence type="ECO:0000256" key="11">
    <source>
        <dbReference type="PROSITE-ProRule" id="PRU00221"/>
    </source>
</evidence>
<evidence type="ECO:0000256" key="1">
    <source>
        <dbReference type="ARBA" id="ARBA00012513"/>
    </source>
</evidence>
<feature type="repeat" description="WD" evidence="11">
    <location>
        <begin position="536"/>
        <end position="568"/>
    </location>
</feature>
<feature type="binding site" evidence="12">
    <location>
        <position position="90"/>
    </location>
    <ligand>
        <name>ATP</name>
        <dbReference type="ChEBI" id="CHEBI:30616"/>
    </ligand>
</feature>
<evidence type="ECO:0000256" key="8">
    <source>
        <dbReference type="ARBA" id="ARBA00022840"/>
    </source>
</evidence>
<dbReference type="PROSITE" id="PS50011">
    <property type="entry name" value="PROTEIN_KINASE_DOM"/>
    <property type="match status" value="1"/>
</dbReference>
<dbReference type="InterPro" id="IPR001680">
    <property type="entry name" value="WD40_rpt"/>
</dbReference>
<dbReference type="Proteomes" id="UP000654345">
    <property type="component" value="Unassembled WGS sequence"/>
</dbReference>
<dbReference type="InterPro" id="IPR019775">
    <property type="entry name" value="WD40_repeat_CS"/>
</dbReference>
<dbReference type="InterPro" id="IPR000719">
    <property type="entry name" value="Prot_kinase_dom"/>
</dbReference>
<evidence type="ECO:0000313" key="16">
    <source>
        <dbReference type="Proteomes" id="UP000654345"/>
    </source>
</evidence>
<name>A0ABQ3UNK1_9CHLR</name>
<feature type="region of interest" description="Disordered" evidence="13">
    <location>
        <begin position="330"/>
        <end position="350"/>
    </location>
</feature>
<evidence type="ECO:0000256" key="4">
    <source>
        <dbReference type="ARBA" id="ARBA00022679"/>
    </source>
</evidence>
<feature type="repeat" description="WD" evidence="11">
    <location>
        <begin position="494"/>
        <end position="535"/>
    </location>
</feature>
<feature type="domain" description="Protein kinase" evidence="14">
    <location>
        <begin position="60"/>
        <end position="311"/>
    </location>
</feature>
<dbReference type="PROSITE" id="PS50082">
    <property type="entry name" value="WD_REPEATS_2"/>
    <property type="match status" value="3"/>
</dbReference>
<evidence type="ECO:0000256" key="3">
    <source>
        <dbReference type="ARBA" id="ARBA00022574"/>
    </source>
</evidence>
<sequence>MASDAHEFCQHCGAAYPSHARFCPHCGQGTKEQSQSSLPAVQHAVVLPAPNVQRLLKGRYRVLKHIGSGGYGKVYKAEDSEFGDRLVAIKEMETSGGTEEVKEAEEAFKHEALLLARLTHPGLPSIFDYFSEGGRWYLVMSFVEGVALEEYQERSQRKQVSVSEALQIGIQLSSVLGYLHSRQPPIIFRDLKPANVMRTPEGQIYLIDFGIARIFKQGQTKDTIALGSPGYAAPEQYGKKQSTPQTDVYSLGATLHHLISGTDPSLTPFIFARLDVPEHLGLNELLLAMVDTDIRKRPANMTAVKQGLQRIARECPPGIYARVGVPHQSSPVRSGLAPQPAPVPARSRGPVSVEAVMQRRQVLRPSAYRPRQEQLQVLSPVQPQPQGTKIETYFSLPKSNPFSRRALLIGGSMFAVGAVGFCGLSSFLLQARTALPGSKPGVPVSDKPDNEGVLQNGALAASWTPDGQRFALAEASSEGLITIGDASGNPLYQLSGHTGKVSSLAWSPDGKYLASGSYDTTVRIWKIDERNAVFQYSQHTSRVISLAWSPDSNWIASSDEYGPVQVWNAQPRAFGQGTWLIDQYGPAQALAFSSDSRYLASGHVAKHGMAITDAASRQILSFSGGRAQALAWSPDGKSIAFADEDAIYVGTFENGGLTNIFALRDSQDRVSALAWSLDGGSIAAAYWNGALQIWNMHKRQVEKMLSIPNGGVALSLSWSKNNQLLASDSLGEMHTWQF</sequence>
<dbReference type="RefSeq" id="WP_201370982.1">
    <property type="nucleotide sequence ID" value="NZ_BNJG01000001.1"/>
</dbReference>
<dbReference type="PANTHER" id="PTHR24363:SF0">
    <property type="entry name" value="SERINE_THREONINE KINASE LIKE DOMAIN CONTAINING 1"/>
    <property type="match status" value="1"/>
</dbReference>
<dbReference type="PANTHER" id="PTHR24363">
    <property type="entry name" value="SERINE/THREONINE PROTEIN KINASE"/>
    <property type="match status" value="1"/>
</dbReference>
<dbReference type="InterPro" id="IPR026870">
    <property type="entry name" value="Zinc_ribbon_dom"/>
</dbReference>
<dbReference type="SMART" id="SM00220">
    <property type="entry name" value="S_TKc"/>
    <property type="match status" value="1"/>
</dbReference>
<dbReference type="PROSITE" id="PS50294">
    <property type="entry name" value="WD_REPEATS_REGION"/>
    <property type="match status" value="2"/>
</dbReference>
<keyword evidence="7" id="KW-0418">Kinase</keyword>
<dbReference type="InterPro" id="IPR011009">
    <property type="entry name" value="Kinase-like_dom_sf"/>
</dbReference>
<comment type="catalytic activity">
    <reaction evidence="9">
        <text>L-threonyl-[protein] + ATP = O-phospho-L-threonyl-[protein] + ADP + H(+)</text>
        <dbReference type="Rhea" id="RHEA:46608"/>
        <dbReference type="Rhea" id="RHEA-COMP:11060"/>
        <dbReference type="Rhea" id="RHEA-COMP:11605"/>
        <dbReference type="ChEBI" id="CHEBI:15378"/>
        <dbReference type="ChEBI" id="CHEBI:30013"/>
        <dbReference type="ChEBI" id="CHEBI:30616"/>
        <dbReference type="ChEBI" id="CHEBI:61977"/>
        <dbReference type="ChEBI" id="CHEBI:456216"/>
        <dbReference type="EC" id="2.7.11.1"/>
    </reaction>
</comment>
<evidence type="ECO:0000256" key="6">
    <source>
        <dbReference type="ARBA" id="ARBA00022741"/>
    </source>
</evidence>
<comment type="catalytic activity">
    <reaction evidence="10">
        <text>L-seryl-[protein] + ATP = O-phospho-L-seryl-[protein] + ADP + H(+)</text>
        <dbReference type="Rhea" id="RHEA:17989"/>
        <dbReference type="Rhea" id="RHEA-COMP:9863"/>
        <dbReference type="Rhea" id="RHEA-COMP:11604"/>
        <dbReference type="ChEBI" id="CHEBI:15378"/>
        <dbReference type="ChEBI" id="CHEBI:29999"/>
        <dbReference type="ChEBI" id="CHEBI:30616"/>
        <dbReference type="ChEBI" id="CHEBI:83421"/>
        <dbReference type="ChEBI" id="CHEBI:456216"/>
        <dbReference type="EC" id="2.7.11.1"/>
    </reaction>
</comment>
<dbReference type="Gene3D" id="3.30.200.20">
    <property type="entry name" value="Phosphorylase Kinase, domain 1"/>
    <property type="match status" value="1"/>
</dbReference>
<dbReference type="Pfam" id="PF07676">
    <property type="entry name" value="PD40"/>
    <property type="match status" value="1"/>
</dbReference>
<dbReference type="InterPro" id="IPR017441">
    <property type="entry name" value="Protein_kinase_ATP_BS"/>
</dbReference>
<dbReference type="CDD" id="cd14014">
    <property type="entry name" value="STKc_PknB_like"/>
    <property type="match status" value="1"/>
</dbReference>
<dbReference type="SUPFAM" id="SSF56112">
    <property type="entry name" value="Protein kinase-like (PK-like)"/>
    <property type="match status" value="1"/>
</dbReference>
<organism evidence="15 16">
    <name type="scientific">Ktedonobacter robiniae</name>
    <dbReference type="NCBI Taxonomy" id="2778365"/>
    <lineage>
        <taxon>Bacteria</taxon>
        <taxon>Bacillati</taxon>
        <taxon>Chloroflexota</taxon>
        <taxon>Ktedonobacteria</taxon>
        <taxon>Ktedonobacterales</taxon>
        <taxon>Ktedonobacteraceae</taxon>
        <taxon>Ktedonobacter</taxon>
    </lineage>
</organism>
<dbReference type="PROSITE" id="PS00678">
    <property type="entry name" value="WD_REPEATS_1"/>
    <property type="match status" value="1"/>
</dbReference>
<reference evidence="15 16" key="1">
    <citation type="journal article" date="2021" name="Int. J. Syst. Evol. Microbiol.">
        <title>Reticulibacter mediterranei gen. nov., sp. nov., within the new family Reticulibacteraceae fam. nov., and Ktedonospora formicarum gen. nov., sp. nov., Ktedonobacter robiniae sp. nov., Dictyobacter formicarum sp. nov. and Dictyobacter arantiisoli sp. nov., belonging to the class Ktedonobacteria.</title>
        <authorList>
            <person name="Yabe S."/>
            <person name="Zheng Y."/>
            <person name="Wang C.M."/>
            <person name="Sakai Y."/>
            <person name="Abe K."/>
            <person name="Yokota A."/>
            <person name="Donadio S."/>
            <person name="Cavaletti L."/>
            <person name="Monciardini P."/>
        </authorList>
    </citation>
    <scope>NUCLEOTIDE SEQUENCE [LARGE SCALE GENOMIC DNA]</scope>
    <source>
        <strain evidence="15 16">SOSP1-30</strain>
    </source>
</reference>
<dbReference type="Pfam" id="PF00400">
    <property type="entry name" value="WD40"/>
    <property type="match status" value="3"/>
</dbReference>
<keyword evidence="6 12" id="KW-0547">Nucleotide-binding</keyword>
<evidence type="ECO:0000313" key="15">
    <source>
        <dbReference type="EMBL" id="GHO54247.1"/>
    </source>
</evidence>
<dbReference type="CDD" id="cd00200">
    <property type="entry name" value="WD40"/>
    <property type="match status" value="1"/>
</dbReference>
<proteinExistence type="predicted"/>
<dbReference type="PROSITE" id="PS00107">
    <property type="entry name" value="PROTEIN_KINASE_ATP"/>
    <property type="match status" value="1"/>
</dbReference>
<feature type="repeat" description="WD" evidence="11">
    <location>
        <begin position="663"/>
        <end position="704"/>
    </location>
</feature>
<dbReference type="Pfam" id="PF13240">
    <property type="entry name" value="Zn_Ribbon_1"/>
    <property type="match status" value="1"/>
</dbReference>
<evidence type="ECO:0000256" key="9">
    <source>
        <dbReference type="ARBA" id="ARBA00047899"/>
    </source>
</evidence>
<dbReference type="Gene3D" id="1.10.510.10">
    <property type="entry name" value="Transferase(Phosphotransferase) domain 1"/>
    <property type="match status" value="1"/>
</dbReference>
<dbReference type="InterPro" id="IPR036322">
    <property type="entry name" value="WD40_repeat_dom_sf"/>
</dbReference>
<dbReference type="EMBL" id="BNJG01000001">
    <property type="protein sequence ID" value="GHO54247.1"/>
    <property type="molecule type" value="Genomic_DNA"/>
</dbReference>
<evidence type="ECO:0000256" key="7">
    <source>
        <dbReference type="ARBA" id="ARBA00022777"/>
    </source>
</evidence>
<dbReference type="SUPFAM" id="SSF50978">
    <property type="entry name" value="WD40 repeat-like"/>
    <property type="match status" value="1"/>
</dbReference>
<evidence type="ECO:0000259" key="14">
    <source>
        <dbReference type="PROSITE" id="PS50011"/>
    </source>
</evidence>
<comment type="caution">
    <text evidence="15">The sequence shown here is derived from an EMBL/GenBank/DDBJ whole genome shotgun (WGS) entry which is preliminary data.</text>
</comment>
<evidence type="ECO:0000256" key="5">
    <source>
        <dbReference type="ARBA" id="ARBA00022737"/>
    </source>
</evidence>
<keyword evidence="2" id="KW-0723">Serine/threonine-protein kinase</keyword>
<evidence type="ECO:0000256" key="2">
    <source>
        <dbReference type="ARBA" id="ARBA00022527"/>
    </source>
</evidence>
<evidence type="ECO:0000256" key="13">
    <source>
        <dbReference type="SAM" id="MobiDB-lite"/>
    </source>
</evidence>
<dbReference type="EC" id="2.7.11.1" evidence="1"/>
<keyword evidence="5" id="KW-0677">Repeat</keyword>
<evidence type="ECO:0000256" key="12">
    <source>
        <dbReference type="PROSITE-ProRule" id="PRU10141"/>
    </source>
</evidence>
<dbReference type="Pfam" id="PF00069">
    <property type="entry name" value="Pkinase"/>
    <property type="match status" value="1"/>
</dbReference>
<accession>A0ABQ3UNK1</accession>